<name>A0A7R9H508_TIMCR</name>
<dbReference type="AlphaFoldDB" id="A0A7R9H508"/>
<sequence length="206" mass="22927">MHGFRCTHGIGTSLDWSGSVVVFKNTYLEQNNATSWTLEGGYDSNVTFEKSYPHRVSGAGSKKGLVIVLKTNIMDMDFACRWPVKGQHLSHTRYTAMTRDTQTPIRTLDTQVHTLDTPVHTLDTQVHTLDTPVHKLDTQTCLRPPPRTPLAPLIPQSSENVAAHLLDKEGDRENKERSQGGVSDRDLNLNIAVIGSQVYCEESTLD</sequence>
<proteinExistence type="predicted"/>
<accession>A0A7R9H508</accession>
<gene>
    <name evidence="1" type="ORF">TCEB3V08_LOCUS9341</name>
</gene>
<dbReference type="EMBL" id="OC320430">
    <property type="protein sequence ID" value="CAD7408064.1"/>
    <property type="molecule type" value="Genomic_DNA"/>
</dbReference>
<protein>
    <submittedName>
        <fullName evidence="1">Uncharacterized protein</fullName>
    </submittedName>
</protein>
<evidence type="ECO:0000313" key="1">
    <source>
        <dbReference type="EMBL" id="CAD7408064.1"/>
    </source>
</evidence>
<reference evidence="1" key="1">
    <citation type="submission" date="2020-11" db="EMBL/GenBank/DDBJ databases">
        <authorList>
            <person name="Tran Van P."/>
        </authorList>
    </citation>
    <scope>NUCLEOTIDE SEQUENCE</scope>
</reference>
<organism evidence="1">
    <name type="scientific">Timema cristinae</name>
    <name type="common">Walking stick</name>
    <dbReference type="NCBI Taxonomy" id="61476"/>
    <lineage>
        <taxon>Eukaryota</taxon>
        <taxon>Metazoa</taxon>
        <taxon>Ecdysozoa</taxon>
        <taxon>Arthropoda</taxon>
        <taxon>Hexapoda</taxon>
        <taxon>Insecta</taxon>
        <taxon>Pterygota</taxon>
        <taxon>Neoptera</taxon>
        <taxon>Polyneoptera</taxon>
        <taxon>Phasmatodea</taxon>
        <taxon>Timematodea</taxon>
        <taxon>Timematoidea</taxon>
        <taxon>Timematidae</taxon>
        <taxon>Timema</taxon>
    </lineage>
</organism>